<evidence type="ECO:0000256" key="1">
    <source>
        <dbReference type="SAM" id="Phobius"/>
    </source>
</evidence>
<proteinExistence type="predicted"/>
<dbReference type="EMBL" id="JAUSRL010000001">
    <property type="protein sequence ID" value="MDP9958752.1"/>
    <property type="molecule type" value="Genomic_DNA"/>
</dbReference>
<sequence>MKKIIIHLIPVFISITGLALYCDTFNPIIVRGPEFLKFYFTLTIGFYLSVYCLKFFRENLSKITFYFMIFIFLLGVIKLIKGVILERPVGILFSILVAEIIVNMIFISTEFKDKIKY</sequence>
<comment type="caution">
    <text evidence="2">The sequence shown here is derived from an EMBL/GenBank/DDBJ whole genome shotgun (WGS) entry which is preliminary data.</text>
</comment>
<name>A0ABT9SIC6_9FLAO</name>
<evidence type="ECO:0000313" key="3">
    <source>
        <dbReference type="Proteomes" id="UP001235513"/>
    </source>
</evidence>
<organism evidence="2 3">
    <name type="scientific">Chryseobacterium lathyri</name>
    <dbReference type="NCBI Taxonomy" id="395933"/>
    <lineage>
        <taxon>Bacteria</taxon>
        <taxon>Pseudomonadati</taxon>
        <taxon>Bacteroidota</taxon>
        <taxon>Flavobacteriia</taxon>
        <taxon>Flavobacteriales</taxon>
        <taxon>Weeksellaceae</taxon>
        <taxon>Chryseobacterium group</taxon>
        <taxon>Chryseobacterium</taxon>
    </lineage>
</organism>
<evidence type="ECO:0008006" key="4">
    <source>
        <dbReference type="Google" id="ProtNLM"/>
    </source>
</evidence>
<reference evidence="2 3" key="1">
    <citation type="submission" date="2023-07" db="EMBL/GenBank/DDBJ databases">
        <title>Sorghum-associated microbial communities from plants grown in Nebraska, USA.</title>
        <authorList>
            <person name="Schachtman D."/>
        </authorList>
    </citation>
    <scope>NUCLEOTIDE SEQUENCE [LARGE SCALE GENOMIC DNA]</scope>
    <source>
        <strain evidence="2 3">CC351</strain>
    </source>
</reference>
<feature type="transmembrane region" description="Helical" evidence="1">
    <location>
        <begin position="90"/>
        <end position="107"/>
    </location>
</feature>
<evidence type="ECO:0000313" key="2">
    <source>
        <dbReference type="EMBL" id="MDP9958752.1"/>
    </source>
</evidence>
<feature type="transmembrane region" description="Helical" evidence="1">
    <location>
        <begin position="35"/>
        <end position="53"/>
    </location>
</feature>
<protein>
    <recommendedName>
        <fullName evidence="4">DUF4345 domain-containing protein</fullName>
    </recommendedName>
</protein>
<dbReference type="RefSeq" id="WP_306841027.1">
    <property type="nucleotide sequence ID" value="NZ_JAUSRL010000001.1"/>
</dbReference>
<keyword evidence="1" id="KW-0812">Transmembrane</keyword>
<keyword evidence="1" id="KW-0472">Membrane</keyword>
<feature type="transmembrane region" description="Helical" evidence="1">
    <location>
        <begin position="65"/>
        <end position="84"/>
    </location>
</feature>
<keyword evidence="1" id="KW-1133">Transmembrane helix</keyword>
<dbReference type="Proteomes" id="UP001235513">
    <property type="component" value="Unassembled WGS sequence"/>
</dbReference>
<accession>A0ABT9SIC6</accession>
<keyword evidence="3" id="KW-1185">Reference proteome</keyword>
<gene>
    <name evidence="2" type="ORF">J2T04_000619</name>
</gene>